<feature type="coiled-coil region" evidence="1">
    <location>
        <begin position="205"/>
        <end position="235"/>
    </location>
</feature>
<dbReference type="AlphaFoldDB" id="V6DK31"/>
<evidence type="ECO:0000313" key="2">
    <source>
        <dbReference type="EMBL" id="CDK35079.1"/>
    </source>
</evidence>
<dbReference type="EMBL" id="CBVR010000010">
    <property type="protein sequence ID" value="CDK35079.1"/>
    <property type="molecule type" value="Genomic_DNA"/>
</dbReference>
<keyword evidence="1" id="KW-0175">Coiled coil</keyword>
<protein>
    <submittedName>
        <fullName evidence="2">Uncharacterized protein</fullName>
    </submittedName>
</protein>
<organism evidence="2">
    <name type="scientific">Ligilactobacillus salivarius cp400</name>
    <dbReference type="NCBI Taxonomy" id="1273133"/>
    <lineage>
        <taxon>Bacteria</taxon>
        <taxon>Bacillati</taxon>
        <taxon>Bacillota</taxon>
        <taxon>Bacilli</taxon>
        <taxon>Lactobacillales</taxon>
        <taxon>Lactobacillaceae</taxon>
        <taxon>Ligilactobacillus</taxon>
    </lineage>
</organism>
<name>V6DK31_9LACO</name>
<gene>
    <name evidence="2" type="ORF">LSCP400_08851</name>
</gene>
<reference evidence="2" key="1">
    <citation type="submission" date="2013-10" db="EMBL/GenBank/DDBJ databases">
        <authorList>
            <person name="Crossman L."/>
        </authorList>
    </citation>
    <scope>NUCLEOTIDE SEQUENCE</scope>
</reference>
<comment type="caution">
    <text evidence="2">The sequence shown here is derived from an EMBL/GenBank/DDBJ whole genome shotgun (WGS) entry which is preliminary data.</text>
</comment>
<sequence length="287" mass="33780">MKFEEKLINLMNENFNSQAQNVIAKDFADYVWETNPFDQTDYESLIKEFLESGSFPESIDVMTREAIQNCFINALQKKGVDPFEESYRTRMAKQKLERLKNELHQQTNKVFEHWKQTNGQPMNDKRGARSFFNKAERLESKAIDLNRQIKEQEERVERLEWADENRRNGRNKQGGLMLTIDNIPRIEEELERAKRGESHYSQATIRKYKKELARLKAEKEQLNNASSKAQEIIESGKVNQWKKYPTVYFIKGLRKVAIELKNGAFEVSSKYSPQTDEEKEIVKEILG</sequence>
<accession>V6DK31</accession>
<proteinExistence type="predicted"/>
<reference evidence="2" key="2">
    <citation type="journal article" date="2014" name="Genome Announc.">
        <title>Draft Genome Sequence of a Novel Lactobacillus salivarius Strain Isolated from Piglet.</title>
        <authorList>
            <person name="Mackenzie D.A."/>
            <person name="McLay K."/>
            <person name="Roos S."/>
            <person name="Walter J."/>
            <person name="Swarbreck D."/>
            <person name="Drou N."/>
            <person name="Crossman L.C."/>
            <person name="Juge N."/>
        </authorList>
    </citation>
    <scope>NUCLEOTIDE SEQUENCE [LARGE SCALE GENOMIC DNA]</scope>
    <source>
        <strain>cp400</strain>
    </source>
</reference>
<evidence type="ECO:0000256" key="1">
    <source>
        <dbReference type="SAM" id="Coils"/>
    </source>
</evidence>
<feature type="coiled-coil region" evidence="1">
    <location>
        <begin position="89"/>
        <end position="162"/>
    </location>
</feature>